<evidence type="ECO:0000313" key="2">
    <source>
        <dbReference type="EMBL" id="KAK4603771.1"/>
    </source>
</evidence>
<dbReference type="AlphaFoldDB" id="A0AAN7G5I6"/>
<protein>
    <recommendedName>
        <fullName evidence="1">RNase H type-1 domain-containing protein</fullName>
    </recommendedName>
</protein>
<reference evidence="2 3" key="1">
    <citation type="journal article" date="2023" name="G3 (Bethesda)">
        <title>A haplotype-resolved chromosome-scale genome for Quercus rubra L. provides insights into the genetics of adaptive traits for red oak species.</title>
        <authorList>
            <person name="Kapoor B."/>
            <person name="Jenkins J."/>
            <person name="Schmutz J."/>
            <person name="Zhebentyayeva T."/>
            <person name="Kuelheim C."/>
            <person name="Coggeshall M."/>
            <person name="Heim C."/>
            <person name="Lasky J.R."/>
            <person name="Leites L."/>
            <person name="Islam-Faridi N."/>
            <person name="Romero-Severson J."/>
            <person name="DeLeo V.L."/>
            <person name="Lucas S.M."/>
            <person name="Lazic D."/>
            <person name="Gailing O."/>
            <person name="Carlson J."/>
            <person name="Staton M."/>
        </authorList>
    </citation>
    <scope>NUCLEOTIDE SEQUENCE [LARGE SCALE GENOMIC DNA]</scope>
    <source>
        <strain evidence="2">Pseudo-F2</strain>
    </source>
</reference>
<dbReference type="Proteomes" id="UP001324115">
    <property type="component" value="Unassembled WGS sequence"/>
</dbReference>
<dbReference type="InterPro" id="IPR036397">
    <property type="entry name" value="RNaseH_sf"/>
</dbReference>
<dbReference type="PANTHER" id="PTHR47074:SF21">
    <property type="entry name" value="RNASE H TYPE-1 DOMAIN-CONTAINING PROTEIN"/>
    <property type="match status" value="1"/>
</dbReference>
<sequence length="421" mass="47720">MHPVNWNKIVKSKEGGLGIQAARVKNIALPSKLNWMMYHEQDANWAKIMLKKYCTGPRARASNPDSLPSSPNWRAIKVGFPILMKGVCWGLGDGSRVKIWADSWIRGESLRELIEGPLNQGDLDLTIADLRHKGIWNWDGFSFVIPEDIKDKNRAIPFRIYIGAGDFIMWKFSKDGEFSEENNGISFQGSWIWKLDILPKIIHILWLSFHGSILVHGVLASRGINCDKHYSSSATGFTFNDNFEVWLKVNNASAVLHKSTVRWGTLFLFAIWSLWKNRNKVIFGNSIPNPNLHKACIHQVREYFYCVSKIFQATSKVAIQVQWNKPPEGWFKLNTDGASRGNPGKVGGGGIIRNSHGFWIKGYSRWALRDGLTLAIQLGCQQLEVELDAKVIVELLKSNSTSNRSYSPLLHDCKMLIDQLQ</sequence>
<keyword evidence="3" id="KW-1185">Reference proteome</keyword>
<dbReference type="SUPFAM" id="SSF53098">
    <property type="entry name" value="Ribonuclease H-like"/>
    <property type="match status" value="1"/>
</dbReference>
<name>A0AAN7G5I6_QUERU</name>
<evidence type="ECO:0000259" key="1">
    <source>
        <dbReference type="Pfam" id="PF13456"/>
    </source>
</evidence>
<dbReference type="InterPro" id="IPR002156">
    <property type="entry name" value="RNaseH_domain"/>
</dbReference>
<dbReference type="GO" id="GO:0003676">
    <property type="term" value="F:nucleic acid binding"/>
    <property type="evidence" value="ECO:0007669"/>
    <property type="project" value="InterPro"/>
</dbReference>
<feature type="domain" description="RNase H type-1" evidence="1">
    <location>
        <begin position="334"/>
        <end position="420"/>
    </location>
</feature>
<dbReference type="InterPro" id="IPR052929">
    <property type="entry name" value="RNase_H-like_EbsB-rel"/>
</dbReference>
<dbReference type="Pfam" id="PF13456">
    <property type="entry name" value="RVT_3"/>
    <property type="match status" value="1"/>
</dbReference>
<dbReference type="InterPro" id="IPR044730">
    <property type="entry name" value="RNase_H-like_dom_plant"/>
</dbReference>
<organism evidence="2 3">
    <name type="scientific">Quercus rubra</name>
    <name type="common">Northern red oak</name>
    <name type="synonym">Quercus borealis</name>
    <dbReference type="NCBI Taxonomy" id="3512"/>
    <lineage>
        <taxon>Eukaryota</taxon>
        <taxon>Viridiplantae</taxon>
        <taxon>Streptophyta</taxon>
        <taxon>Embryophyta</taxon>
        <taxon>Tracheophyta</taxon>
        <taxon>Spermatophyta</taxon>
        <taxon>Magnoliopsida</taxon>
        <taxon>eudicotyledons</taxon>
        <taxon>Gunneridae</taxon>
        <taxon>Pentapetalae</taxon>
        <taxon>rosids</taxon>
        <taxon>fabids</taxon>
        <taxon>Fagales</taxon>
        <taxon>Fagaceae</taxon>
        <taxon>Quercus</taxon>
    </lineage>
</organism>
<dbReference type="InterPro" id="IPR012337">
    <property type="entry name" value="RNaseH-like_sf"/>
</dbReference>
<proteinExistence type="predicted"/>
<accession>A0AAN7G5I6</accession>
<dbReference type="Gene3D" id="3.30.420.10">
    <property type="entry name" value="Ribonuclease H-like superfamily/Ribonuclease H"/>
    <property type="match status" value="1"/>
</dbReference>
<gene>
    <name evidence="2" type="ORF">RGQ29_012324</name>
</gene>
<dbReference type="CDD" id="cd06222">
    <property type="entry name" value="RNase_H_like"/>
    <property type="match status" value="1"/>
</dbReference>
<dbReference type="PANTHER" id="PTHR47074">
    <property type="entry name" value="BNAC02G40300D PROTEIN"/>
    <property type="match status" value="1"/>
</dbReference>
<dbReference type="EMBL" id="JAXUIC010000002">
    <property type="protein sequence ID" value="KAK4603771.1"/>
    <property type="molecule type" value="Genomic_DNA"/>
</dbReference>
<comment type="caution">
    <text evidence="2">The sequence shown here is derived from an EMBL/GenBank/DDBJ whole genome shotgun (WGS) entry which is preliminary data.</text>
</comment>
<evidence type="ECO:0000313" key="3">
    <source>
        <dbReference type="Proteomes" id="UP001324115"/>
    </source>
</evidence>
<dbReference type="GO" id="GO:0004523">
    <property type="term" value="F:RNA-DNA hybrid ribonuclease activity"/>
    <property type="evidence" value="ECO:0007669"/>
    <property type="project" value="InterPro"/>
</dbReference>